<dbReference type="AlphaFoldDB" id="A0AAE4UC99"/>
<feature type="transmembrane region" description="Helical" evidence="6">
    <location>
        <begin position="39"/>
        <end position="58"/>
    </location>
</feature>
<feature type="transmembrane region" description="Helical" evidence="6">
    <location>
        <begin position="218"/>
        <end position="251"/>
    </location>
</feature>
<dbReference type="GO" id="GO:0016874">
    <property type="term" value="F:ligase activity"/>
    <property type="evidence" value="ECO:0007669"/>
    <property type="project" value="UniProtKB-KW"/>
</dbReference>
<feature type="domain" description="O-antigen ligase-related" evidence="7">
    <location>
        <begin position="220"/>
        <end position="366"/>
    </location>
</feature>
<dbReference type="Proteomes" id="UP001185922">
    <property type="component" value="Unassembled WGS sequence"/>
</dbReference>
<evidence type="ECO:0000256" key="3">
    <source>
        <dbReference type="ARBA" id="ARBA00022989"/>
    </source>
</evidence>
<feature type="transmembrane region" description="Helical" evidence="6">
    <location>
        <begin position="415"/>
        <end position="432"/>
    </location>
</feature>
<reference evidence="8" key="1">
    <citation type="submission" date="2023-10" db="EMBL/GenBank/DDBJ databases">
        <title>Development of a sustainable strategy for remediation of hydrocarbon-contaminated territories based on the waste exchange concept.</title>
        <authorList>
            <person name="Krivoruchko A."/>
        </authorList>
    </citation>
    <scope>NUCLEOTIDE SEQUENCE</scope>
    <source>
        <strain evidence="8">IEGM 1279</strain>
    </source>
</reference>
<dbReference type="GO" id="GO:0016020">
    <property type="term" value="C:membrane"/>
    <property type="evidence" value="ECO:0007669"/>
    <property type="project" value="UniProtKB-SubCell"/>
</dbReference>
<evidence type="ECO:0000259" key="7">
    <source>
        <dbReference type="Pfam" id="PF04932"/>
    </source>
</evidence>
<dbReference type="RefSeq" id="WP_152528525.1">
    <property type="nucleotide sequence ID" value="NZ_CP096596.1"/>
</dbReference>
<name>A0AAE4UC99_9ACTN</name>
<feature type="transmembrane region" description="Helical" evidence="6">
    <location>
        <begin position="128"/>
        <end position="149"/>
    </location>
</feature>
<proteinExistence type="predicted"/>
<feature type="transmembrane region" description="Helical" evidence="6">
    <location>
        <begin position="353"/>
        <end position="376"/>
    </location>
</feature>
<feature type="region of interest" description="Disordered" evidence="5">
    <location>
        <begin position="436"/>
        <end position="455"/>
    </location>
</feature>
<dbReference type="EMBL" id="JAWLKH010000036">
    <property type="protein sequence ID" value="MDV6314522.1"/>
    <property type="molecule type" value="Genomic_DNA"/>
</dbReference>
<feature type="transmembrane region" description="Helical" evidence="6">
    <location>
        <begin position="257"/>
        <end position="276"/>
    </location>
</feature>
<evidence type="ECO:0000313" key="9">
    <source>
        <dbReference type="Proteomes" id="UP001185922"/>
    </source>
</evidence>
<feature type="transmembrane region" description="Helical" evidence="6">
    <location>
        <begin position="12"/>
        <end position="33"/>
    </location>
</feature>
<evidence type="ECO:0000256" key="1">
    <source>
        <dbReference type="ARBA" id="ARBA00004141"/>
    </source>
</evidence>
<protein>
    <submittedName>
        <fullName evidence="8">O-antigen ligase family protein</fullName>
    </submittedName>
</protein>
<keyword evidence="3 6" id="KW-1133">Transmembrane helix</keyword>
<dbReference type="InterPro" id="IPR051533">
    <property type="entry name" value="WaaL-like"/>
</dbReference>
<comment type="caution">
    <text evidence="8">The sequence shown here is derived from an EMBL/GenBank/DDBJ whole genome shotgun (WGS) entry which is preliminary data.</text>
</comment>
<dbReference type="PANTHER" id="PTHR37422">
    <property type="entry name" value="TEICHURONIC ACID BIOSYNTHESIS PROTEIN TUAE"/>
    <property type="match status" value="1"/>
</dbReference>
<dbReference type="PANTHER" id="PTHR37422:SF13">
    <property type="entry name" value="LIPOPOLYSACCHARIDE BIOSYNTHESIS PROTEIN PA4999-RELATED"/>
    <property type="match status" value="1"/>
</dbReference>
<keyword evidence="8" id="KW-0436">Ligase</keyword>
<evidence type="ECO:0000313" key="8">
    <source>
        <dbReference type="EMBL" id="MDV6314522.1"/>
    </source>
</evidence>
<feature type="transmembrane region" description="Helical" evidence="6">
    <location>
        <begin position="184"/>
        <end position="206"/>
    </location>
</feature>
<keyword evidence="4 6" id="KW-0472">Membrane</keyword>
<evidence type="ECO:0000256" key="2">
    <source>
        <dbReference type="ARBA" id="ARBA00022692"/>
    </source>
</evidence>
<organism evidence="8 9">
    <name type="scientific">Gordonia amicalis</name>
    <dbReference type="NCBI Taxonomy" id="89053"/>
    <lineage>
        <taxon>Bacteria</taxon>
        <taxon>Bacillati</taxon>
        <taxon>Actinomycetota</taxon>
        <taxon>Actinomycetes</taxon>
        <taxon>Mycobacteriales</taxon>
        <taxon>Gordoniaceae</taxon>
        <taxon>Gordonia</taxon>
    </lineage>
</organism>
<comment type="subcellular location">
    <subcellularLocation>
        <location evidence="1">Membrane</location>
        <topology evidence="1">Multi-pass membrane protein</topology>
    </subcellularLocation>
</comment>
<accession>A0AAE4UC99</accession>
<dbReference type="Pfam" id="PF04932">
    <property type="entry name" value="Wzy_C"/>
    <property type="match status" value="1"/>
</dbReference>
<feature type="compositionally biased region" description="Polar residues" evidence="5">
    <location>
        <begin position="446"/>
        <end position="455"/>
    </location>
</feature>
<sequence>MPEDRRFENRQGIVSRPATVGLLLGTAAAVVAVKVPGGPWWLNLSAIIVVACAGYVILVDVRAYMDIRITTVDCLLTVFVCVRLLTDLTSSFSLGVPLPSSGMADWIVILVAYFTARATVRTTTDAVQVLRSMIIPACFVAIVAVFQLFDFAGVTEFLAENTRSGGLNVRLEKGWDEIRATSTIGHWTALGGYLVCLAGANCAVLLFEARNKRRISKIYTLTLACLVMGTLSTLTFAPIIAVLLILAITILQLRKNAGYLIGLLIGPSVLLAGAIAPRLVTRFDKQVNSENRVVSEYSWLPESVAYRMEIWLNEALPASVHRPVVGWGSGVYSRIGLDTAPTELRWMSPESEWVRTLVTGGYVLLAAQLFLIGAVIRGLYRAATTDGQGWSAPILWATVGIVLMSFVHSHFANRGVPLALWPIIGVILAIPVRSSESSDRRGRGTQIGQVVQASP</sequence>
<evidence type="ECO:0000256" key="5">
    <source>
        <dbReference type="SAM" id="MobiDB-lite"/>
    </source>
</evidence>
<keyword evidence="2 6" id="KW-0812">Transmembrane</keyword>
<dbReference type="InterPro" id="IPR007016">
    <property type="entry name" value="O-antigen_ligase-rel_domated"/>
</dbReference>
<evidence type="ECO:0000256" key="6">
    <source>
        <dbReference type="SAM" id="Phobius"/>
    </source>
</evidence>
<gene>
    <name evidence="8" type="ORF">R3Q15_22040</name>
</gene>
<feature type="transmembrane region" description="Helical" evidence="6">
    <location>
        <begin position="388"/>
        <end position="408"/>
    </location>
</feature>
<evidence type="ECO:0000256" key="4">
    <source>
        <dbReference type="ARBA" id="ARBA00023136"/>
    </source>
</evidence>